<dbReference type="InterPro" id="IPR005717">
    <property type="entry name" value="Ribosomal_uS7_bac/org-type"/>
</dbReference>
<evidence type="ECO:0000256" key="6">
    <source>
        <dbReference type="HAMAP-Rule" id="MF_00480"/>
    </source>
</evidence>
<evidence type="ECO:0000256" key="2">
    <source>
        <dbReference type="ARBA" id="ARBA00022730"/>
    </source>
</evidence>
<evidence type="ECO:0000256" key="1">
    <source>
        <dbReference type="ARBA" id="ARBA00007151"/>
    </source>
</evidence>
<evidence type="ECO:0000256" key="4">
    <source>
        <dbReference type="ARBA" id="ARBA00022980"/>
    </source>
</evidence>
<evidence type="ECO:0000313" key="8">
    <source>
        <dbReference type="EMBL" id="KKQ34345.1"/>
    </source>
</evidence>
<dbReference type="SUPFAM" id="SSF47973">
    <property type="entry name" value="Ribosomal protein S7"/>
    <property type="match status" value="1"/>
</dbReference>
<protein>
    <recommendedName>
        <fullName evidence="6">Small ribosomal subunit protein uS7</fullName>
    </recommendedName>
</protein>
<dbReference type="FunFam" id="1.10.455.10:FF:000001">
    <property type="entry name" value="30S ribosomal protein S7"/>
    <property type="match status" value="1"/>
</dbReference>
<evidence type="ECO:0000256" key="3">
    <source>
        <dbReference type="ARBA" id="ARBA00022884"/>
    </source>
</evidence>
<dbReference type="NCBIfam" id="TIGR01029">
    <property type="entry name" value="rpsG_bact"/>
    <property type="match status" value="1"/>
</dbReference>
<dbReference type="GO" id="GO:0015935">
    <property type="term" value="C:small ribosomal subunit"/>
    <property type="evidence" value="ECO:0007669"/>
    <property type="project" value="InterPro"/>
</dbReference>
<evidence type="ECO:0000259" key="7">
    <source>
        <dbReference type="Pfam" id="PF00177"/>
    </source>
</evidence>
<comment type="function">
    <text evidence="6">One of the primary rRNA binding proteins, it binds directly to 16S rRNA where it nucleates assembly of the head domain of the 30S subunit. Is located at the subunit interface close to the decoding center, probably blocks exit of the E-site tRNA.</text>
</comment>
<evidence type="ECO:0000256" key="5">
    <source>
        <dbReference type="ARBA" id="ARBA00023274"/>
    </source>
</evidence>
<dbReference type="EMBL" id="LBTH01000062">
    <property type="protein sequence ID" value="KKQ34345.1"/>
    <property type="molecule type" value="Genomic_DNA"/>
</dbReference>
<dbReference type="InterPro" id="IPR036823">
    <property type="entry name" value="Ribosomal_uS7_dom_sf"/>
</dbReference>
<sequence>MRGKKAKIRELKPDNRYNSTVVTKFINYIMHDGKKSIALDNVYSALDILAEKSKMKQLEAFEKALGNIKPKLEVKSRRVGGANYQVPVPVTEERQLTLALRWIIKAAREGRGSSKFSDSLARELLAAFNKEGNAYKKMEDVQKMAEANRAFAHFQW</sequence>
<reference evidence="8 9" key="1">
    <citation type="journal article" date="2015" name="Nature">
        <title>rRNA introns, odd ribosomes, and small enigmatic genomes across a large radiation of phyla.</title>
        <authorList>
            <person name="Brown C.T."/>
            <person name="Hug L.A."/>
            <person name="Thomas B.C."/>
            <person name="Sharon I."/>
            <person name="Castelle C.J."/>
            <person name="Singh A."/>
            <person name="Wilkins M.J."/>
            <person name="Williams K.H."/>
            <person name="Banfield J.F."/>
        </authorList>
    </citation>
    <scope>NUCLEOTIDE SEQUENCE [LARGE SCALE GENOMIC DNA]</scope>
</reference>
<dbReference type="Gene3D" id="1.10.455.10">
    <property type="entry name" value="Ribosomal protein S7 domain"/>
    <property type="match status" value="1"/>
</dbReference>
<dbReference type="HAMAP" id="MF_00480_B">
    <property type="entry name" value="Ribosomal_uS7_B"/>
    <property type="match status" value="1"/>
</dbReference>
<dbReference type="CDD" id="cd14869">
    <property type="entry name" value="uS7_Bacteria"/>
    <property type="match status" value="1"/>
</dbReference>
<comment type="subunit">
    <text evidence="6">Part of the 30S ribosomal subunit. Contacts proteins S9 and S11.</text>
</comment>
<dbReference type="Proteomes" id="UP000034852">
    <property type="component" value="Unassembled WGS sequence"/>
</dbReference>
<organism evidence="8 9">
    <name type="scientific">candidate division WS6 bacterium GW2011_GWA2_37_6</name>
    <dbReference type="NCBI Taxonomy" id="1619087"/>
    <lineage>
        <taxon>Bacteria</taxon>
        <taxon>Candidatus Dojkabacteria</taxon>
    </lineage>
</organism>
<dbReference type="Pfam" id="PF00177">
    <property type="entry name" value="Ribosomal_S7"/>
    <property type="match status" value="1"/>
</dbReference>
<dbReference type="GO" id="GO:0000049">
    <property type="term" value="F:tRNA binding"/>
    <property type="evidence" value="ECO:0007669"/>
    <property type="project" value="UniProtKB-UniRule"/>
</dbReference>
<name>A0A0G0H735_9BACT</name>
<dbReference type="PANTHER" id="PTHR11205">
    <property type="entry name" value="RIBOSOMAL PROTEIN S7"/>
    <property type="match status" value="1"/>
</dbReference>
<keyword evidence="4 6" id="KW-0689">Ribosomal protein</keyword>
<proteinExistence type="inferred from homology"/>
<dbReference type="GO" id="GO:0003735">
    <property type="term" value="F:structural constituent of ribosome"/>
    <property type="evidence" value="ECO:0007669"/>
    <property type="project" value="InterPro"/>
</dbReference>
<dbReference type="GO" id="GO:0019843">
    <property type="term" value="F:rRNA binding"/>
    <property type="evidence" value="ECO:0007669"/>
    <property type="project" value="UniProtKB-UniRule"/>
</dbReference>
<comment type="similarity">
    <text evidence="1 6">Belongs to the universal ribosomal protein uS7 family.</text>
</comment>
<keyword evidence="2 6" id="KW-0699">rRNA-binding</keyword>
<gene>
    <name evidence="6" type="primary">rpsG</name>
    <name evidence="8" type="ORF">US52_C0062G0006</name>
</gene>
<feature type="domain" description="Small ribosomal subunit protein uS7" evidence="7">
    <location>
        <begin position="2"/>
        <end position="149"/>
    </location>
</feature>
<dbReference type="InterPro" id="IPR000235">
    <property type="entry name" value="Ribosomal_uS7"/>
</dbReference>
<dbReference type="PIRSF" id="PIRSF002122">
    <property type="entry name" value="RPS7p_RPS7a_RPS5e_RPS7o"/>
    <property type="match status" value="1"/>
</dbReference>
<comment type="caution">
    <text evidence="8">The sequence shown here is derived from an EMBL/GenBank/DDBJ whole genome shotgun (WGS) entry which is preliminary data.</text>
</comment>
<dbReference type="PATRIC" id="fig|1619087.5.peg.725"/>
<dbReference type="GO" id="GO:0006412">
    <property type="term" value="P:translation"/>
    <property type="evidence" value="ECO:0007669"/>
    <property type="project" value="UniProtKB-UniRule"/>
</dbReference>
<dbReference type="InterPro" id="IPR023798">
    <property type="entry name" value="Ribosomal_uS7_dom"/>
</dbReference>
<keyword evidence="3 6" id="KW-0694">RNA-binding</keyword>
<keyword evidence="5 6" id="KW-0687">Ribonucleoprotein</keyword>
<evidence type="ECO:0000313" key="9">
    <source>
        <dbReference type="Proteomes" id="UP000034852"/>
    </source>
</evidence>
<dbReference type="AlphaFoldDB" id="A0A0G0H735"/>
<accession>A0A0G0H735</accession>
<keyword evidence="6" id="KW-0820">tRNA-binding</keyword>